<dbReference type="Pfam" id="PF10288">
    <property type="entry name" value="CTU2"/>
    <property type="match status" value="1"/>
</dbReference>
<dbReference type="GO" id="GO:0016783">
    <property type="term" value="F:sulfurtransferase activity"/>
    <property type="evidence" value="ECO:0007669"/>
    <property type="project" value="TreeGrafter"/>
</dbReference>
<dbReference type="AlphaFoldDB" id="A0A507BYU0"/>
<evidence type="ECO:0000313" key="4">
    <source>
        <dbReference type="EMBL" id="TPX32592.1"/>
    </source>
</evidence>
<dbReference type="HAMAP" id="MF_03054">
    <property type="entry name" value="CTU2"/>
    <property type="match status" value="1"/>
</dbReference>
<dbReference type="InterPro" id="IPR019407">
    <property type="entry name" value="CTU2"/>
</dbReference>
<dbReference type="UniPathway" id="UPA00988"/>
<keyword evidence="1 3" id="KW-0963">Cytoplasm</keyword>
<evidence type="ECO:0000313" key="5">
    <source>
        <dbReference type="Proteomes" id="UP000319731"/>
    </source>
</evidence>
<keyword evidence="5" id="KW-1185">Reference proteome</keyword>
<dbReference type="SUPFAM" id="SSF52402">
    <property type="entry name" value="Adenine nucleotide alpha hydrolases-like"/>
    <property type="match status" value="1"/>
</dbReference>
<comment type="subcellular location">
    <subcellularLocation>
        <location evidence="3">Cytoplasm</location>
    </subcellularLocation>
</comment>
<keyword evidence="2 3" id="KW-0819">tRNA processing</keyword>
<comment type="pathway">
    <text evidence="3">tRNA modification; 5-methoxycarbonylmethyl-2-thiouridine-tRNA biosynthesis.</text>
</comment>
<dbReference type="PANTHER" id="PTHR20882">
    <property type="entry name" value="CYTOPLASMIC TRNA 2-THIOLATION PROTEIN 2"/>
    <property type="match status" value="1"/>
</dbReference>
<comment type="function">
    <text evidence="3">Plays a central role in 2-thiolation of mcm(5)S(2)U at tRNA wobble positions of tRNA(Lys), tRNA(Glu) and tRNA(Gln). May act by forming a heterodimer with NCS6 that ligates sulfur from thiocarboxylated URM1 onto the uridine of tRNAs at wobble position. Prior mcm(5) tRNA modification by the elongator complex is required for 2-thiolation. May also be involved in protein urmylation.</text>
</comment>
<gene>
    <name evidence="3" type="primary">NCS2</name>
    <name evidence="3" type="synonym">CTU2</name>
    <name evidence="4" type="ORF">SmJEL517_g04263</name>
</gene>
<protein>
    <recommendedName>
        <fullName evidence="3">Cytoplasmic tRNA 2-thiolation protein 2</fullName>
    </recommendedName>
</protein>
<dbReference type="Gene3D" id="3.40.50.620">
    <property type="entry name" value="HUPs"/>
    <property type="match status" value="1"/>
</dbReference>
<dbReference type="STRING" id="1806994.A0A507BYU0"/>
<dbReference type="EMBL" id="QEAO01000028">
    <property type="protein sequence ID" value="TPX32592.1"/>
    <property type="molecule type" value="Genomic_DNA"/>
</dbReference>
<reference evidence="4 5" key="1">
    <citation type="journal article" date="2019" name="Sci. Rep.">
        <title>Comparative genomics of chytrid fungi reveal insights into the obligate biotrophic and pathogenic lifestyle of Synchytrium endobioticum.</title>
        <authorList>
            <person name="van de Vossenberg B.T.L.H."/>
            <person name="Warris S."/>
            <person name="Nguyen H.D.T."/>
            <person name="van Gent-Pelzer M.P.E."/>
            <person name="Joly D.L."/>
            <person name="van de Geest H.C."/>
            <person name="Bonants P.J.M."/>
            <person name="Smith D.S."/>
            <person name="Levesque C.A."/>
            <person name="van der Lee T.A.J."/>
        </authorList>
    </citation>
    <scope>NUCLEOTIDE SEQUENCE [LARGE SCALE GENOMIC DNA]</scope>
    <source>
        <strain evidence="4 5">JEL517</strain>
    </source>
</reference>
<evidence type="ECO:0000256" key="3">
    <source>
        <dbReference type="HAMAP-Rule" id="MF_03054"/>
    </source>
</evidence>
<dbReference type="OrthoDB" id="25129at2759"/>
<proteinExistence type="inferred from homology"/>
<comment type="similarity">
    <text evidence="3">Belongs to the CTU2/NCS2 family.</text>
</comment>
<dbReference type="GO" id="GO:0000049">
    <property type="term" value="F:tRNA binding"/>
    <property type="evidence" value="ECO:0007669"/>
    <property type="project" value="InterPro"/>
</dbReference>
<accession>A0A507BYU0</accession>
<dbReference type="GO" id="GO:0032447">
    <property type="term" value="P:protein urmylation"/>
    <property type="evidence" value="ECO:0007669"/>
    <property type="project" value="UniProtKB-UniRule"/>
</dbReference>
<evidence type="ECO:0000256" key="1">
    <source>
        <dbReference type="ARBA" id="ARBA00022490"/>
    </source>
</evidence>
<comment type="caution">
    <text evidence="4">The sequence shown here is derived from an EMBL/GenBank/DDBJ whole genome shotgun (WGS) entry which is preliminary data.</text>
</comment>
<name>A0A507BYU0_9FUNG</name>
<dbReference type="Proteomes" id="UP000319731">
    <property type="component" value="Unassembled WGS sequence"/>
</dbReference>
<dbReference type="GO" id="GO:0002143">
    <property type="term" value="P:tRNA wobble position uridine thiolation"/>
    <property type="evidence" value="ECO:0007669"/>
    <property type="project" value="TreeGrafter"/>
</dbReference>
<organism evidence="4 5">
    <name type="scientific">Synchytrium microbalum</name>
    <dbReference type="NCBI Taxonomy" id="1806994"/>
    <lineage>
        <taxon>Eukaryota</taxon>
        <taxon>Fungi</taxon>
        <taxon>Fungi incertae sedis</taxon>
        <taxon>Chytridiomycota</taxon>
        <taxon>Chytridiomycota incertae sedis</taxon>
        <taxon>Chytridiomycetes</taxon>
        <taxon>Synchytriales</taxon>
        <taxon>Synchytriaceae</taxon>
        <taxon>Synchytrium</taxon>
    </lineage>
</organism>
<evidence type="ECO:0000256" key="2">
    <source>
        <dbReference type="ARBA" id="ARBA00022694"/>
    </source>
</evidence>
<dbReference type="PANTHER" id="PTHR20882:SF14">
    <property type="entry name" value="CYTOPLASMIC TRNA 2-THIOLATION PROTEIN 2"/>
    <property type="match status" value="1"/>
</dbReference>
<dbReference type="GO" id="GO:0005829">
    <property type="term" value="C:cytosol"/>
    <property type="evidence" value="ECO:0007669"/>
    <property type="project" value="TreeGrafter"/>
</dbReference>
<dbReference type="InterPro" id="IPR014729">
    <property type="entry name" value="Rossmann-like_a/b/a_fold"/>
</dbReference>
<dbReference type="GO" id="GO:0016779">
    <property type="term" value="F:nucleotidyltransferase activity"/>
    <property type="evidence" value="ECO:0007669"/>
    <property type="project" value="UniProtKB-UniRule"/>
</dbReference>
<sequence>MQCETPEDDGSNNDGPVRQIRVRELTASGICIKCKKAKAIIFLHYAVFCGECLKDKASKQFRHAIKQQSMDHLPTGKVMVACSGGMSSSLMLYLMNESFNRNKYQRSRFTGVVVCHIDESALIEGQQDVSLGTMMGDHEYVVRRLEDVFADEAAEKSDPAERQKTPRERLIRSLSSASKMSSREDLIQYYRQQLLIQVAREHSCPYILLGDSATRTAIKIISGVCKGRGFGLPALVASESTQGDVIILKPMRDLTSKEVAVLAQLCEINVNTVRSFDTGLPAKSSIDRLTEDFILGLQVDFPSTTSTVLKTGFKVETGHDSKAHVTQCPLCGGAVEPASHEWRSSHTVSSLIPPIPLSSPPKDSSRGLCYGCQNVAWDLGDNTNDLPSFVKNALIRED</sequence>